<feature type="domain" description="ABC transmembrane type-1" evidence="10">
    <location>
        <begin position="76"/>
        <end position="376"/>
    </location>
</feature>
<keyword evidence="5" id="KW-0067">ATP-binding</keyword>
<dbReference type="SUPFAM" id="SSF52540">
    <property type="entry name" value="P-loop containing nucleoside triphosphate hydrolases"/>
    <property type="match status" value="1"/>
</dbReference>
<accession>A0A9P5X978</accession>
<dbReference type="SUPFAM" id="SSF90123">
    <property type="entry name" value="ABC transporter transmembrane region"/>
    <property type="match status" value="1"/>
</dbReference>
<keyword evidence="3 9" id="KW-0812">Transmembrane</keyword>
<dbReference type="Pfam" id="PF00005">
    <property type="entry name" value="ABC_tran"/>
    <property type="match status" value="1"/>
</dbReference>
<dbReference type="Gene3D" id="3.40.50.300">
    <property type="entry name" value="P-loop containing nucleotide triphosphate hydrolases"/>
    <property type="match status" value="1"/>
</dbReference>
<dbReference type="InterPro" id="IPR027417">
    <property type="entry name" value="P-loop_NTPase"/>
</dbReference>
<proteinExistence type="inferred from homology"/>
<evidence type="ECO:0000256" key="8">
    <source>
        <dbReference type="SAM" id="MobiDB-lite"/>
    </source>
</evidence>
<dbReference type="Proteomes" id="UP000807342">
    <property type="component" value="Unassembled WGS sequence"/>
</dbReference>
<dbReference type="GO" id="GO:0005886">
    <property type="term" value="C:plasma membrane"/>
    <property type="evidence" value="ECO:0007669"/>
    <property type="project" value="TreeGrafter"/>
</dbReference>
<dbReference type="PANTHER" id="PTHR24222">
    <property type="entry name" value="ABC TRANSPORTER B FAMILY"/>
    <property type="match status" value="1"/>
</dbReference>
<feature type="transmembrane region" description="Helical" evidence="9">
    <location>
        <begin position="74"/>
        <end position="96"/>
    </location>
</feature>
<dbReference type="InterPro" id="IPR039421">
    <property type="entry name" value="Type_1_exporter"/>
</dbReference>
<dbReference type="Gene3D" id="1.20.1560.10">
    <property type="entry name" value="ABC transporter type 1, transmembrane domain"/>
    <property type="match status" value="1"/>
</dbReference>
<reference evidence="11" key="1">
    <citation type="submission" date="2020-11" db="EMBL/GenBank/DDBJ databases">
        <authorList>
            <consortium name="DOE Joint Genome Institute"/>
            <person name="Ahrendt S."/>
            <person name="Riley R."/>
            <person name="Andreopoulos W."/>
            <person name="Labutti K."/>
            <person name="Pangilinan J."/>
            <person name="Ruiz-Duenas F.J."/>
            <person name="Barrasa J.M."/>
            <person name="Sanchez-Garcia M."/>
            <person name="Camarero S."/>
            <person name="Miyauchi S."/>
            <person name="Serrano A."/>
            <person name="Linde D."/>
            <person name="Babiker R."/>
            <person name="Drula E."/>
            <person name="Ayuso-Fernandez I."/>
            <person name="Pacheco R."/>
            <person name="Padilla G."/>
            <person name="Ferreira P."/>
            <person name="Barriuso J."/>
            <person name="Kellner H."/>
            <person name="Castanera R."/>
            <person name="Alfaro M."/>
            <person name="Ramirez L."/>
            <person name="Pisabarro A.G."/>
            <person name="Kuo A."/>
            <person name="Tritt A."/>
            <person name="Lipzen A."/>
            <person name="He G."/>
            <person name="Yan M."/>
            <person name="Ng V."/>
            <person name="Cullen D."/>
            <person name="Martin F."/>
            <person name="Rosso M.-N."/>
            <person name="Henrissat B."/>
            <person name="Hibbett D."/>
            <person name="Martinez A.T."/>
            <person name="Grigoriev I.V."/>
        </authorList>
    </citation>
    <scope>NUCLEOTIDE SEQUENCE</scope>
    <source>
        <strain evidence="11">MF-IS2</strain>
    </source>
</reference>
<dbReference type="PROSITE" id="PS50929">
    <property type="entry name" value="ABC_TM1F"/>
    <property type="match status" value="1"/>
</dbReference>
<evidence type="ECO:0000256" key="1">
    <source>
        <dbReference type="ARBA" id="ARBA00004141"/>
    </source>
</evidence>
<keyword evidence="6 9" id="KW-1133">Transmembrane helix</keyword>
<evidence type="ECO:0000256" key="6">
    <source>
        <dbReference type="ARBA" id="ARBA00022989"/>
    </source>
</evidence>
<evidence type="ECO:0000256" key="5">
    <source>
        <dbReference type="ARBA" id="ARBA00022840"/>
    </source>
</evidence>
<comment type="similarity">
    <text evidence="2">Belongs to the ABC transporter superfamily. ABCB family. Multidrug resistance exporter (TC 3.A.1.201) subfamily.</text>
</comment>
<name>A0A9P5X978_9AGAR</name>
<dbReference type="FunFam" id="1.20.1560.10:FF:000102">
    <property type="entry name" value="ABC multidrug transporter Mdr1"/>
    <property type="match status" value="1"/>
</dbReference>
<evidence type="ECO:0000256" key="3">
    <source>
        <dbReference type="ARBA" id="ARBA00022692"/>
    </source>
</evidence>
<dbReference type="CDD" id="cd18577">
    <property type="entry name" value="ABC_6TM_Pgp_ABCB1_D1_like"/>
    <property type="match status" value="1"/>
</dbReference>
<dbReference type="InterPro" id="IPR003439">
    <property type="entry name" value="ABC_transporter-like_ATP-bd"/>
</dbReference>
<evidence type="ECO:0000256" key="4">
    <source>
        <dbReference type="ARBA" id="ARBA00022741"/>
    </source>
</evidence>
<feature type="compositionally biased region" description="Basic and acidic residues" evidence="8">
    <location>
        <begin position="1"/>
        <end position="20"/>
    </location>
</feature>
<dbReference type="EMBL" id="MU151286">
    <property type="protein sequence ID" value="KAF9445692.1"/>
    <property type="molecule type" value="Genomic_DNA"/>
</dbReference>
<dbReference type="OrthoDB" id="6500128at2759"/>
<organism evidence="11 12">
    <name type="scientific">Macrolepiota fuliginosa MF-IS2</name>
    <dbReference type="NCBI Taxonomy" id="1400762"/>
    <lineage>
        <taxon>Eukaryota</taxon>
        <taxon>Fungi</taxon>
        <taxon>Dikarya</taxon>
        <taxon>Basidiomycota</taxon>
        <taxon>Agaricomycotina</taxon>
        <taxon>Agaricomycetes</taxon>
        <taxon>Agaricomycetidae</taxon>
        <taxon>Agaricales</taxon>
        <taxon>Agaricineae</taxon>
        <taxon>Agaricaceae</taxon>
        <taxon>Macrolepiota</taxon>
    </lineage>
</organism>
<feature type="transmembrane region" description="Helical" evidence="9">
    <location>
        <begin position="312"/>
        <end position="335"/>
    </location>
</feature>
<dbReference type="PANTHER" id="PTHR24222:SF76">
    <property type="entry name" value="MYCOBACTIN IMPORT ATP-BINDING_PERMEASE PROTEIN IRTB"/>
    <property type="match status" value="1"/>
</dbReference>
<feature type="transmembrane region" description="Helical" evidence="9">
    <location>
        <begin position="209"/>
        <end position="228"/>
    </location>
</feature>
<feature type="non-terminal residue" evidence="11">
    <location>
        <position position="526"/>
    </location>
</feature>
<gene>
    <name evidence="11" type="ORF">P691DRAFT_254329</name>
</gene>
<protein>
    <recommendedName>
        <fullName evidence="10">ABC transmembrane type-1 domain-containing protein</fullName>
    </recommendedName>
</protein>
<dbReference type="GO" id="GO:0140359">
    <property type="term" value="F:ABC-type transporter activity"/>
    <property type="evidence" value="ECO:0007669"/>
    <property type="project" value="InterPro"/>
</dbReference>
<dbReference type="GO" id="GO:0005524">
    <property type="term" value="F:ATP binding"/>
    <property type="evidence" value="ECO:0007669"/>
    <property type="project" value="UniProtKB-KW"/>
</dbReference>
<sequence>MSDSRPRSTDEKGTAVEPKSKLGFFRRATSQKLSKHEDQSSPQVPEAGIEGVTEVSPVGFFQLFRFATKFETTINILSLIAAAAAGAAQPLMTLLFGNLTQDFVSFTAVLRDSSRRDQIPAAAAAFRLSAARDASYLVYIGIGVLFCTYAYMFVWVYTGEINAKRVRERYLRAVLGQDIQYFDKVGAGEVATRIQTDTHLVQQGTSEKVALAVNFLASFICGFVLAYVRSWRLALALSSMLPVIGITGAIMTKFMSKFMQSSLKHVAEGGSLAEEVISTVRTAQAFGTQVVLSNLYNIFVDRALKADVRAEVWQGSAFGAFTFVIYAGYALAFSFGTTLINANDADAGAVVNVFMSILIGSLAIVQLEPELQAITRGRGAAAQLYAIMDRVPDINSANPDGLKPGVVDGEISLEDVKFTYPSRPNVPVVKGLSLTFKAGKTVALVGASGSGKSTIISLVERFYDPTSGVVKLDGVDLKELNLKWLRSQIGLVSQEPTLFATTIKGNVAHGLIGTKYENASDEEKFA</sequence>
<dbReference type="GO" id="GO:0016887">
    <property type="term" value="F:ATP hydrolysis activity"/>
    <property type="evidence" value="ECO:0007669"/>
    <property type="project" value="InterPro"/>
</dbReference>
<keyword evidence="4" id="KW-0547">Nucleotide-binding</keyword>
<evidence type="ECO:0000256" key="9">
    <source>
        <dbReference type="SAM" id="Phobius"/>
    </source>
</evidence>
<evidence type="ECO:0000256" key="2">
    <source>
        <dbReference type="ARBA" id="ARBA00007577"/>
    </source>
</evidence>
<evidence type="ECO:0000256" key="7">
    <source>
        <dbReference type="ARBA" id="ARBA00023136"/>
    </source>
</evidence>
<feature type="region of interest" description="Disordered" evidence="8">
    <location>
        <begin position="1"/>
        <end position="21"/>
    </location>
</feature>
<keyword evidence="12" id="KW-1185">Reference proteome</keyword>
<comment type="subcellular location">
    <subcellularLocation>
        <location evidence="1">Membrane</location>
        <topology evidence="1">Multi-pass membrane protein</topology>
    </subcellularLocation>
</comment>
<dbReference type="InterPro" id="IPR011527">
    <property type="entry name" value="ABC1_TM_dom"/>
</dbReference>
<feature type="transmembrane region" description="Helical" evidence="9">
    <location>
        <begin position="234"/>
        <end position="255"/>
    </location>
</feature>
<dbReference type="AlphaFoldDB" id="A0A9P5X978"/>
<dbReference type="Pfam" id="PF00664">
    <property type="entry name" value="ABC_membrane"/>
    <property type="match status" value="1"/>
</dbReference>
<feature type="transmembrane region" description="Helical" evidence="9">
    <location>
        <begin position="136"/>
        <end position="157"/>
    </location>
</feature>
<feature type="transmembrane region" description="Helical" evidence="9">
    <location>
        <begin position="347"/>
        <end position="367"/>
    </location>
</feature>
<evidence type="ECO:0000313" key="12">
    <source>
        <dbReference type="Proteomes" id="UP000807342"/>
    </source>
</evidence>
<evidence type="ECO:0000313" key="11">
    <source>
        <dbReference type="EMBL" id="KAF9445692.1"/>
    </source>
</evidence>
<evidence type="ECO:0000259" key="10">
    <source>
        <dbReference type="PROSITE" id="PS50929"/>
    </source>
</evidence>
<dbReference type="InterPro" id="IPR036640">
    <property type="entry name" value="ABC1_TM_sf"/>
</dbReference>
<comment type="caution">
    <text evidence="11">The sequence shown here is derived from an EMBL/GenBank/DDBJ whole genome shotgun (WGS) entry which is preliminary data.</text>
</comment>
<keyword evidence="7 9" id="KW-0472">Membrane</keyword>